<evidence type="ECO:0000256" key="2">
    <source>
        <dbReference type="SAM" id="Phobius"/>
    </source>
</evidence>
<organism evidence="3 4">
    <name type="scientific">Steinernema carpocapsae</name>
    <name type="common">Entomopathogenic nematode</name>
    <dbReference type="NCBI Taxonomy" id="34508"/>
    <lineage>
        <taxon>Eukaryota</taxon>
        <taxon>Metazoa</taxon>
        <taxon>Ecdysozoa</taxon>
        <taxon>Nematoda</taxon>
        <taxon>Chromadorea</taxon>
        <taxon>Rhabditida</taxon>
        <taxon>Tylenchina</taxon>
        <taxon>Panagrolaimomorpha</taxon>
        <taxon>Strongyloidoidea</taxon>
        <taxon>Steinernematidae</taxon>
        <taxon>Steinernema</taxon>
    </lineage>
</organism>
<keyword evidence="2" id="KW-0812">Transmembrane</keyword>
<reference evidence="3 4" key="2">
    <citation type="journal article" date="2019" name="G3 (Bethesda)">
        <title>Hybrid Assembly of the Genome of the Entomopathogenic Nematode Steinernema carpocapsae Identifies the X-Chromosome.</title>
        <authorList>
            <person name="Serra L."/>
            <person name="Macchietto M."/>
            <person name="Macias-Munoz A."/>
            <person name="McGill C.J."/>
            <person name="Rodriguez I.M."/>
            <person name="Rodriguez B."/>
            <person name="Murad R."/>
            <person name="Mortazavi A."/>
        </authorList>
    </citation>
    <scope>NUCLEOTIDE SEQUENCE [LARGE SCALE GENOMIC DNA]</scope>
    <source>
        <strain evidence="3 4">ALL</strain>
    </source>
</reference>
<evidence type="ECO:0000313" key="4">
    <source>
        <dbReference type="Proteomes" id="UP000298663"/>
    </source>
</evidence>
<feature type="region of interest" description="Disordered" evidence="1">
    <location>
        <begin position="69"/>
        <end position="95"/>
    </location>
</feature>
<keyword evidence="4" id="KW-1185">Reference proteome</keyword>
<feature type="compositionally biased region" description="Low complexity" evidence="1">
    <location>
        <begin position="85"/>
        <end position="95"/>
    </location>
</feature>
<comment type="caution">
    <text evidence="3">The sequence shown here is derived from an EMBL/GenBank/DDBJ whole genome shotgun (WGS) entry which is preliminary data.</text>
</comment>
<keyword evidence="2" id="KW-1133">Transmembrane helix</keyword>
<dbReference type="EMBL" id="AZBU02000001">
    <property type="protein sequence ID" value="TMS33856.1"/>
    <property type="molecule type" value="Genomic_DNA"/>
</dbReference>
<feature type="transmembrane region" description="Helical" evidence="2">
    <location>
        <begin position="101"/>
        <end position="122"/>
    </location>
</feature>
<evidence type="ECO:0000256" key="1">
    <source>
        <dbReference type="SAM" id="MobiDB-lite"/>
    </source>
</evidence>
<evidence type="ECO:0000313" key="3">
    <source>
        <dbReference type="EMBL" id="TMS33856.1"/>
    </source>
</evidence>
<dbReference type="Proteomes" id="UP000298663">
    <property type="component" value="Unassembled WGS sequence"/>
</dbReference>
<gene>
    <name evidence="3" type="ORF">L596_001547</name>
</gene>
<proteinExistence type="predicted"/>
<protein>
    <submittedName>
        <fullName evidence="3">Uncharacterized protein</fullName>
    </submittedName>
</protein>
<keyword evidence="2" id="KW-0472">Membrane</keyword>
<accession>A0A4U8ULV4</accession>
<reference evidence="3 4" key="1">
    <citation type="journal article" date="2015" name="Genome Biol.">
        <title>Comparative genomics of Steinernema reveals deeply conserved gene regulatory networks.</title>
        <authorList>
            <person name="Dillman A.R."/>
            <person name="Macchietto M."/>
            <person name="Porter C.F."/>
            <person name="Rogers A."/>
            <person name="Williams B."/>
            <person name="Antoshechkin I."/>
            <person name="Lee M.M."/>
            <person name="Goodwin Z."/>
            <person name="Lu X."/>
            <person name="Lewis E.E."/>
            <person name="Goodrich-Blair H."/>
            <person name="Stock S.P."/>
            <person name="Adams B.J."/>
            <person name="Sternberg P.W."/>
            <person name="Mortazavi A."/>
        </authorList>
    </citation>
    <scope>NUCLEOTIDE SEQUENCE [LARGE SCALE GENOMIC DNA]</scope>
    <source>
        <strain evidence="3 4">ALL</strain>
    </source>
</reference>
<name>A0A4U8ULV4_STECR</name>
<sequence>MDRTLRTRRGVIIAIGELAARLVAVTKRIHGVSGKGGQEWGEAATKARTTAGMLEDVVERLSVTNTALTSPATPAFGPSRRRGASRSGPQGARGSISHGHLSVLCVMVMLIYSALVLFPVSIGNTSVTVEAIAGLQRSHVKLRSLIISYKPLNLHPNIDIMSTNIKERPQTLESGM</sequence>
<dbReference type="AlphaFoldDB" id="A0A4U8ULV4"/>